<dbReference type="GO" id="GO:0000976">
    <property type="term" value="F:transcription cis-regulatory region binding"/>
    <property type="evidence" value="ECO:0007669"/>
    <property type="project" value="TreeGrafter"/>
</dbReference>
<keyword evidence="1" id="KW-0678">Repressor</keyword>
<dbReference type="CDD" id="cd01392">
    <property type="entry name" value="HTH_LacI"/>
    <property type="match status" value="1"/>
</dbReference>
<dbReference type="PANTHER" id="PTHR30146">
    <property type="entry name" value="LACI-RELATED TRANSCRIPTIONAL REPRESSOR"/>
    <property type="match status" value="1"/>
</dbReference>
<dbReference type="SMART" id="SM00354">
    <property type="entry name" value="HTH_LACI"/>
    <property type="match status" value="1"/>
</dbReference>
<dbReference type="SUPFAM" id="SSF47413">
    <property type="entry name" value="lambda repressor-like DNA-binding domains"/>
    <property type="match status" value="1"/>
</dbReference>
<dbReference type="InterPro" id="IPR028082">
    <property type="entry name" value="Peripla_BP_I"/>
</dbReference>
<dbReference type="InterPro" id="IPR046335">
    <property type="entry name" value="LacI/GalR-like_sensor"/>
</dbReference>
<dbReference type="PRINTS" id="PR00036">
    <property type="entry name" value="HTHLACI"/>
</dbReference>
<proteinExistence type="predicted"/>
<evidence type="ECO:0000313" key="7">
    <source>
        <dbReference type="Proteomes" id="UP000051621"/>
    </source>
</evidence>
<evidence type="ECO:0000256" key="4">
    <source>
        <dbReference type="ARBA" id="ARBA00023163"/>
    </source>
</evidence>
<evidence type="ECO:0000259" key="5">
    <source>
        <dbReference type="PROSITE" id="PS50932"/>
    </source>
</evidence>
<dbReference type="Gene3D" id="3.40.50.2300">
    <property type="match status" value="2"/>
</dbReference>
<reference evidence="6" key="1">
    <citation type="journal article" date="2015" name="Genome Announc.">
        <title>Expanding the biotechnology potential of lactobacilli through comparative genomics of 213 strains and associated genera.</title>
        <authorList>
            <person name="Sun Z."/>
            <person name="Harris H.M."/>
            <person name="McCann A."/>
            <person name="Guo C."/>
            <person name="Argimon S."/>
            <person name="Zhang W."/>
            <person name="Yang X."/>
            <person name="Jeffery I.B."/>
            <person name="Cooney J.C."/>
            <person name="Kagawa T.F."/>
            <person name="Liu W."/>
            <person name="Song Y."/>
            <person name="Salvetti E."/>
            <person name="Wrobel A."/>
            <person name="Rasinkangas P."/>
            <person name="Parkhill J."/>
            <person name="Rea M.C."/>
            <person name="O'Sullivan O."/>
            <person name="Ritari J."/>
            <person name="Douillard F.P."/>
            <person name="Paul Ross R."/>
            <person name="Yang R."/>
            <person name="Briner A.E."/>
            <person name="Felis G.E."/>
            <person name="de Vos W.M."/>
            <person name="Barrangou R."/>
            <person name="Klaenhammer T.R."/>
            <person name="Caufield P.W."/>
            <person name="Cui Y."/>
            <person name="Zhang H."/>
            <person name="O'Toole P.W."/>
        </authorList>
    </citation>
    <scope>NUCLEOTIDE SEQUENCE [LARGE SCALE GENOMIC DNA]</scope>
    <source>
        <strain evidence="6">DSM 19910</strain>
    </source>
</reference>
<evidence type="ECO:0000256" key="2">
    <source>
        <dbReference type="ARBA" id="ARBA00023015"/>
    </source>
</evidence>
<keyword evidence="7" id="KW-1185">Reference proteome</keyword>
<organism evidence="6 7">
    <name type="scientific">Liquorilactobacillus capillatus DSM 19910</name>
    <dbReference type="NCBI Taxonomy" id="1423731"/>
    <lineage>
        <taxon>Bacteria</taxon>
        <taxon>Bacillati</taxon>
        <taxon>Bacillota</taxon>
        <taxon>Bacilli</taxon>
        <taxon>Lactobacillales</taxon>
        <taxon>Lactobacillaceae</taxon>
        <taxon>Liquorilactobacillus</taxon>
    </lineage>
</organism>
<dbReference type="Gene3D" id="1.10.260.40">
    <property type="entry name" value="lambda repressor-like DNA-binding domains"/>
    <property type="match status" value="1"/>
</dbReference>
<comment type="caution">
    <text evidence="6">The sequence shown here is derived from an EMBL/GenBank/DDBJ whole genome shotgun (WGS) entry which is preliminary data.</text>
</comment>
<gene>
    <name evidence="6" type="ORF">FC81_GL001583</name>
</gene>
<dbReference type="Pfam" id="PF13377">
    <property type="entry name" value="Peripla_BP_3"/>
    <property type="match status" value="1"/>
</dbReference>
<dbReference type="AlphaFoldDB" id="A0A0R1LZE0"/>
<feature type="domain" description="HTH lacI-type" evidence="5">
    <location>
        <begin position="20"/>
        <end position="74"/>
    </location>
</feature>
<dbReference type="PATRIC" id="fig|1423731.3.peg.1625"/>
<dbReference type="InterPro" id="IPR000843">
    <property type="entry name" value="HTH_LacI"/>
</dbReference>
<dbReference type="GO" id="GO:0003700">
    <property type="term" value="F:DNA-binding transcription factor activity"/>
    <property type="evidence" value="ECO:0007669"/>
    <property type="project" value="TreeGrafter"/>
</dbReference>
<keyword evidence="2" id="KW-0805">Transcription regulation</keyword>
<evidence type="ECO:0000256" key="1">
    <source>
        <dbReference type="ARBA" id="ARBA00022491"/>
    </source>
</evidence>
<keyword evidence="4" id="KW-0804">Transcription</keyword>
<dbReference type="InterPro" id="IPR010982">
    <property type="entry name" value="Lambda_DNA-bd_dom_sf"/>
</dbReference>
<dbReference type="EMBL" id="AZEF01000028">
    <property type="protein sequence ID" value="KRL01062.1"/>
    <property type="molecule type" value="Genomic_DNA"/>
</dbReference>
<dbReference type="Pfam" id="PF00356">
    <property type="entry name" value="LacI"/>
    <property type="match status" value="1"/>
</dbReference>
<dbReference type="Proteomes" id="UP000051621">
    <property type="component" value="Unassembled WGS sequence"/>
</dbReference>
<name>A0A0R1LZE0_9LACO</name>
<sequence length="346" mass="38436">MGHGGILNQLIKEGAMYMRPKLTDVAQRAGVSATTVSRVINNYGYLSQATKDKVFAAIKELNYQPNSLARSLHGKKTQLIGVIFPSLSNPFFAELVEQIEKRLFQADYKTILCNSADDPEKERNYLRMLMANQVDGIISGAHNLGIAEYDNVGLPIVSFDRKLSNNIPIVSSDNYHGGSLAVKELYQAGARHIYFLGSFHEAANPTDNRLLGYRAMIDQLGLSSHVHALNFKESPNLKLVSIQKLLQTKLADGIVCTDDLTALLVLRCAKELGLKVPEQLKVIGFDGTDFIQSYHPELSTIVQPIPDIAALLVDLLSKRIDQPDQKLEQLQYILPVKFLRSNSLLF</sequence>
<dbReference type="SUPFAM" id="SSF53822">
    <property type="entry name" value="Periplasmic binding protein-like I"/>
    <property type="match status" value="1"/>
</dbReference>
<accession>A0A0R1LZE0</accession>
<keyword evidence="3" id="KW-0238">DNA-binding</keyword>
<dbReference type="PANTHER" id="PTHR30146:SF95">
    <property type="entry name" value="RIBOSE OPERON REPRESSOR"/>
    <property type="match status" value="1"/>
</dbReference>
<dbReference type="PROSITE" id="PS00356">
    <property type="entry name" value="HTH_LACI_1"/>
    <property type="match status" value="1"/>
</dbReference>
<evidence type="ECO:0000256" key="3">
    <source>
        <dbReference type="ARBA" id="ARBA00023125"/>
    </source>
</evidence>
<dbReference type="STRING" id="1423731.FC81_GL001583"/>
<evidence type="ECO:0000313" key="6">
    <source>
        <dbReference type="EMBL" id="KRL01062.1"/>
    </source>
</evidence>
<dbReference type="CDD" id="cd06291">
    <property type="entry name" value="PBP1_Qymf-like"/>
    <property type="match status" value="1"/>
</dbReference>
<protein>
    <submittedName>
        <fullName evidence="6">Sucrose operon repressor</fullName>
    </submittedName>
</protein>
<dbReference type="PROSITE" id="PS50932">
    <property type="entry name" value="HTH_LACI_2"/>
    <property type="match status" value="1"/>
</dbReference>